<feature type="coiled-coil region" evidence="1">
    <location>
        <begin position="30"/>
        <end position="57"/>
    </location>
</feature>
<dbReference type="EMBL" id="EQ973777">
    <property type="protein sequence ID" value="EEF49870.1"/>
    <property type="molecule type" value="Genomic_DNA"/>
</dbReference>
<evidence type="ECO:0000256" key="2">
    <source>
        <dbReference type="SAM" id="Phobius"/>
    </source>
</evidence>
<accession>B9RF99</accession>
<keyword evidence="4" id="KW-1185">Reference proteome</keyword>
<evidence type="ECO:0000313" key="4">
    <source>
        <dbReference type="Proteomes" id="UP000008311"/>
    </source>
</evidence>
<gene>
    <name evidence="3" type="ORF">RCOM_1433080</name>
</gene>
<dbReference type="Proteomes" id="UP000008311">
    <property type="component" value="Unassembled WGS sequence"/>
</dbReference>
<organism evidence="3 4">
    <name type="scientific">Ricinus communis</name>
    <name type="common">Castor bean</name>
    <dbReference type="NCBI Taxonomy" id="3988"/>
    <lineage>
        <taxon>Eukaryota</taxon>
        <taxon>Viridiplantae</taxon>
        <taxon>Streptophyta</taxon>
        <taxon>Embryophyta</taxon>
        <taxon>Tracheophyta</taxon>
        <taxon>Spermatophyta</taxon>
        <taxon>Magnoliopsida</taxon>
        <taxon>eudicotyledons</taxon>
        <taxon>Gunneridae</taxon>
        <taxon>Pentapetalae</taxon>
        <taxon>rosids</taxon>
        <taxon>fabids</taxon>
        <taxon>Malpighiales</taxon>
        <taxon>Euphorbiaceae</taxon>
        <taxon>Acalyphoideae</taxon>
        <taxon>Acalypheae</taxon>
        <taxon>Ricinus</taxon>
    </lineage>
</organism>
<evidence type="ECO:0000313" key="3">
    <source>
        <dbReference type="EMBL" id="EEF49870.1"/>
    </source>
</evidence>
<dbReference type="eggNOG" id="ENOG502S4QZ">
    <property type="taxonomic scope" value="Eukaryota"/>
</dbReference>
<keyword evidence="2" id="KW-1133">Transmembrane helix</keyword>
<proteinExistence type="predicted"/>
<keyword evidence="1" id="KW-0175">Coiled coil</keyword>
<sequence length="118" mass="13541">MGYGCIIFTIIGLSSSIFLFLQNLNKWQKQRTARNKLRIVNEALEQAEAMAVRLQERHGHILSQICSHYLTHQDLEEALADARIAMNQALEFAVKLREMQIKILISFPDEANLSLSDR</sequence>
<dbReference type="AlphaFoldDB" id="B9RF99"/>
<protein>
    <submittedName>
        <fullName evidence="3">Uncharacterized protein</fullName>
    </submittedName>
</protein>
<feature type="transmembrane region" description="Helical" evidence="2">
    <location>
        <begin position="6"/>
        <end position="24"/>
    </location>
</feature>
<keyword evidence="2" id="KW-0812">Transmembrane</keyword>
<reference evidence="4" key="1">
    <citation type="journal article" date="2010" name="Nat. Biotechnol.">
        <title>Draft genome sequence of the oilseed species Ricinus communis.</title>
        <authorList>
            <person name="Chan A.P."/>
            <person name="Crabtree J."/>
            <person name="Zhao Q."/>
            <person name="Lorenzi H."/>
            <person name="Orvis J."/>
            <person name="Puiu D."/>
            <person name="Melake-Berhan A."/>
            <person name="Jones K.M."/>
            <person name="Redman J."/>
            <person name="Chen G."/>
            <person name="Cahoon E.B."/>
            <person name="Gedil M."/>
            <person name="Stanke M."/>
            <person name="Haas B.J."/>
            <person name="Wortman J.R."/>
            <person name="Fraser-Liggett C.M."/>
            <person name="Ravel J."/>
            <person name="Rabinowicz P.D."/>
        </authorList>
    </citation>
    <scope>NUCLEOTIDE SEQUENCE [LARGE SCALE GENOMIC DNA]</scope>
    <source>
        <strain evidence="4">cv. Hale</strain>
    </source>
</reference>
<dbReference type="InParanoid" id="B9RF99"/>
<evidence type="ECO:0000256" key="1">
    <source>
        <dbReference type="SAM" id="Coils"/>
    </source>
</evidence>
<keyword evidence="2" id="KW-0472">Membrane</keyword>
<name>B9RF99_RICCO</name>